<protein>
    <recommendedName>
        <fullName evidence="11">NB-ARC domain-containing protein</fullName>
    </recommendedName>
</protein>
<comment type="similarity">
    <text evidence="1">Belongs to the disease resistance NB-LRR family.</text>
</comment>
<dbReference type="Pfam" id="PF18052">
    <property type="entry name" value="Rx_N"/>
    <property type="match status" value="1"/>
</dbReference>
<evidence type="ECO:0000313" key="10">
    <source>
        <dbReference type="Proteomes" id="UP000030748"/>
    </source>
</evidence>
<feature type="domain" description="Disease resistance N-terminal" evidence="8">
    <location>
        <begin position="5"/>
        <end position="83"/>
    </location>
</feature>
<feature type="domain" description="NB-ARC" evidence="7">
    <location>
        <begin position="165"/>
        <end position="271"/>
    </location>
</feature>
<proteinExistence type="inferred from homology"/>
<keyword evidence="4" id="KW-0547">Nucleotide-binding</keyword>
<gene>
    <name evidence="9" type="ORF">MIMGU_mgv1a022748mg</name>
</gene>
<dbReference type="Gene3D" id="1.20.5.4130">
    <property type="match status" value="1"/>
</dbReference>
<dbReference type="CDD" id="cd14798">
    <property type="entry name" value="RX-CC_like"/>
    <property type="match status" value="1"/>
</dbReference>
<dbReference type="Pfam" id="PF00931">
    <property type="entry name" value="NB-ARC"/>
    <property type="match status" value="1"/>
</dbReference>
<dbReference type="GO" id="GO:0005524">
    <property type="term" value="F:ATP binding"/>
    <property type="evidence" value="ECO:0007669"/>
    <property type="project" value="UniProtKB-KW"/>
</dbReference>
<dbReference type="eggNOG" id="KOG4658">
    <property type="taxonomic scope" value="Eukaryota"/>
</dbReference>
<dbReference type="PANTHER" id="PTHR19338">
    <property type="entry name" value="TRANSLOCASE OF INNER MITOCHONDRIAL MEMBRANE 13 HOMOLOG"/>
    <property type="match status" value="1"/>
</dbReference>
<dbReference type="InterPro" id="IPR027417">
    <property type="entry name" value="P-loop_NTPase"/>
</dbReference>
<reference evidence="9 10" key="1">
    <citation type="journal article" date="2013" name="Proc. Natl. Acad. Sci. U.S.A.">
        <title>Fine-scale variation in meiotic recombination in Mimulus inferred from population shotgun sequencing.</title>
        <authorList>
            <person name="Hellsten U."/>
            <person name="Wright K.M."/>
            <person name="Jenkins J."/>
            <person name="Shu S."/>
            <person name="Yuan Y."/>
            <person name="Wessler S.R."/>
            <person name="Schmutz J."/>
            <person name="Willis J.H."/>
            <person name="Rokhsar D.S."/>
        </authorList>
    </citation>
    <scope>NUCLEOTIDE SEQUENCE [LARGE SCALE GENOMIC DNA]</scope>
    <source>
        <strain evidence="10">cv. DUN x IM62</strain>
    </source>
</reference>
<dbReference type="InterPro" id="IPR041118">
    <property type="entry name" value="Rx_N"/>
</dbReference>
<evidence type="ECO:0000256" key="2">
    <source>
        <dbReference type="ARBA" id="ARBA00022614"/>
    </source>
</evidence>
<keyword evidence="10" id="KW-1185">Reference proteome</keyword>
<evidence type="ECO:0000256" key="5">
    <source>
        <dbReference type="ARBA" id="ARBA00022821"/>
    </source>
</evidence>
<dbReference type="GO" id="GO:0043531">
    <property type="term" value="F:ADP binding"/>
    <property type="evidence" value="ECO:0007669"/>
    <property type="project" value="InterPro"/>
</dbReference>
<evidence type="ECO:0000256" key="1">
    <source>
        <dbReference type="ARBA" id="ARBA00008894"/>
    </source>
</evidence>
<evidence type="ECO:0000313" key="9">
    <source>
        <dbReference type="EMBL" id="EYU26275.1"/>
    </source>
</evidence>
<dbReference type="AlphaFoldDB" id="A0A022QIC4"/>
<evidence type="ECO:0000256" key="4">
    <source>
        <dbReference type="ARBA" id="ARBA00022741"/>
    </source>
</evidence>
<evidence type="ECO:0000256" key="3">
    <source>
        <dbReference type="ARBA" id="ARBA00022737"/>
    </source>
</evidence>
<evidence type="ECO:0000256" key="6">
    <source>
        <dbReference type="ARBA" id="ARBA00022840"/>
    </source>
</evidence>
<dbReference type="Proteomes" id="UP000030748">
    <property type="component" value="Unassembled WGS sequence"/>
</dbReference>
<dbReference type="InterPro" id="IPR002182">
    <property type="entry name" value="NB-ARC"/>
</dbReference>
<dbReference type="InterPro" id="IPR038005">
    <property type="entry name" value="RX-like_CC"/>
</dbReference>
<dbReference type="GO" id="GO:0006952">
    <property type="term" value="P:defense response"/>
    <property type="evidence" value="ECO:0007669"/>
    <property type="project" value="UniProtKB-KW"/>
</dbReference>
<keyword evidence="3" id="KW-0677">Repeat</keyword>
<evidence type="ECO:0000259" key="8">
    <source>
        <dbReference type="Pfam" id="PF18052"/>
    </source>
</evidence>
<keyword evidence="2" id="KW-0433">Leucine-rich repeat</keyword>
<dbReference type="Gene3D" id="3.40.50.300">
    <property type="entry name" value="P-loop containing nucleotide triphosphate hydrolases"/>
    <property type="match status" value="1"/>
</dbReference>
<sequence>MADAALSFALGTLHDVLISKAEYLRGVKGRVQFLKEELKRMQSFLIDASDKEATDERMRNWISEIRDVAQDVEDIIDMFVLNIDIPGRSGLLRKSALFLSTAIKRYKIGKEIDLIQGRLENIKKSREAYGIQNHGDHGASFSTSRPSVAEWERRLACWQQNKYVELSIATIVGMGGIGKSYLARQVYNHIAVARCFDCRLWVCVSIQFNPKDVIKELMMQLVGTNSDLLDEFDKETLSQVKHKLHQCLEGKRYFIVLDDVWENQHWKALFHSNNNSNNNNNNNNKKTPIMLECTVKLRSEGFFP</sequence>
<keyword evidence="6" id="KW-0067">ATP-binding</keyword>
<name>A0A022QIC4_ERYGU</name>
<organism evidence="9 10">
    <name type="scientific">Erythranthe guttata</name>
    <name type="common">Yellow monkey flower</name>
    <name type="synonym">Mimulus guttatus</name>
    <dbReference type="NCBI Taxonomy" id="4155"/>
    <lineage>
        <taxon>Eukaryota</taxon>
        <taxon>Viridiplantae</taxon>
        <taxon>Streptophyta</taxon>
        <taxon>Embryophyta</taxon>
        <taxon>Tracheophyta</taxon>
        <taxon>Spermatophyta</taxon>
        <taxon>Magnoliopsida</taxon>
        <taxon>eudicotyledons</taxon>
        <taxon>Gunneridae</taxon>
        <taxon>Pentapetalae</taxon>
        <taxon>asterids</taxon>
        <taxon>lamiids</taxon>
        <taxon>Lamiales</taxon>
        <taxon>Phrymaceae</taxon>
        <taxon>Erythranthe</taxon>
    </lineage>
</organism>
<dbReference type="EMBL" id="KI631699">
    <property type="protein sequence ID" value="EYU26275.1"/>
    <property type="molecule type" value="Genomic_DNA"/>
</dbReference>
<accession>A0A022QIC4</accession>
<keyword evidence="5" id="KW-0611">Plant defense</keyword>
<dbReference type="STRING" id="4155.A0A022QIC4"/>
<dbReference type="PRINTS" id="PR00364">
    <property type="entry name" value="DISEASERSIST"/>
</dbReference>
<evidence type="ECO:0008006" key="11">
    <source>
        <dbReference type="Google" id="ProtNLM"/>
    </source>
</evidence>
<dbReference type="SUPFAM" id="SSF52540">
    <property type="entry name" value="P-loop containing nucleoside triphosphate hydrolases"/>
    <property type="match status" value="1"/>
</dbReference>
<evidence type="ECO:0000259" key="7">
    <source>
        <dbReference type="Pfam" id="PF00931"/>
    </source>
</evidence>
<dbReference type="PANTHER" id="PTHR19338:SF73">
    <property type="entry name" value="DISEASE RESISTANCE PROTEIN RGA2-LIKE"/>
    <property type="match status" value="1"/>
</dbReference>